<evidence type="ECO:0000256" key="9">
    <source>
        <dbReference type="ARBA" id="ARBA00023139"/>
    </source>
</evidence>
<proteinExistence type="inferred from homology"/>
<dbReference type="InterPro" id="IPR002976">
    <property type="entry name" value="Plant_Gprotein_alpha"/>
</dbReference>
<accession>A0A3B6U751</accession>
<feature type="binding site" evidence="12">
    <location>
        <begin position="199"/>
        <end position="203"/>
    </location>
    <ligand>
        <name>GTP</name>
        <dbReference type="ChEBI" id="CHEBI:37565"/>
    </ligand>
</feature>
<dbReference type="InterPro" id="IPR011025">
    <property type="entry name" value="GproteinA_insert"/>
</dbReference>
<dbReference type="InterPro" id="IPR001019">
    <property type="entry name" value="Gprotein_alpha_su"/>
</dbReference>
<evidence type="ECO:0000256" key="6">
    <source>
        <dbReference type="ARBA" id="ARBA00022801"/>
    </source>
</evidence>
<dbReference type="Gramene" id="TraesCSU02G146500.1">
    <property type="protein sequence ID" value="TraesCSU02G146500.1"/>
    <property type="gene ID" value="TraesCSU02G146500"/>
</dbReference>
<comment type="subunit">
    <text evidence="14">G proteins are composed of 3 units; alpha, beta and gamma. The alpha chain contains the guanine nucleotide binding site.</text>
</comment>
<dbReference type="PROSITE" id="PS51882">
    <property type="entry name" value="G_ALPHA"/>
    <property type="match status" value="1"/>
</dbReference>
<evidence type="ECO:0000256" key="11">
    <source>
        <dbReference type="ARBA" id="ARBA00023288"/>
    </source>
</evidence>
<evidence type="ECO:0000256" key="3">
    <source>
        <dbReference type="ARBA" id="ARBA00022707"/>
    </source>
</evidence>
<dbReference type="InterPro" id="IPR027417">
    <property type="entry name" value="P-loop_NTPase"/>
</dbReference>
<organism evidence="15">
    <name type="scientific">Triticum aestivum</name>
    <name type="common">Wheat</name>
    <dbReference type="NCBI Taxonomy" id="4565"/>
    <lineage>
        <taxon>Eukaryota</taxon>
        <taxon>Viridiplantae</taxon>
        <taxon>Streptophyta</taxon>
        <taxon>Embryophyta</taxon>
        <taxon>Tracheophyta</taxon>
        <taxon>Spermatophyta</taxon>
        <taxon>Magnoliopsida</taxon>
        <taxon>Liliopsida</taxon>
        <taxon>Poales</taxon>
        <taxon>Poaceae</taxon>
        <taxon>BOP clade</taxon>
        <taxon>Pooideae</taxon>
        <taxon>Triticodae</taxon>
        <taxon>Triticeae</taxon>
        <taxon>Triticinae</taxon>
        <taxon>Triticum</taxon>
    </lineage>
</organism>
<dbReference type="SMR" id="A0A3B6U751"/>
<keyword evidence="7 13" id="KW-0460">Magnesium</keyword>
<sequence length="371" mass="43211">MPSIGLLSSGSAFQDIHRRILQETKAHLSAHPQALASRLIKLLFLTGFDEAELKGYTPVIHANVYQTIKILYDGAKELAQVSLQSMLFYPLIRSEIGEKLSEIGGRLDYPPLNRELVQDVRKLWEDPAIQETYSCGSVLQAPDCAHYFMENLDRLAEPDYVPTKEDVLHARVRTNGVVEIQFSPLGESKRGGEVYRLYDVGGQRKNERRKWIHLFEGVDAVIFCAAISEYDQLLFEDETQNRMMETKELFDWVLKQRCFEKISFMLFLNKFDIFERKIEKVPLTVCEWFKDHEPMAPGKRDVEHAYEFVKKKFEEVYFQSSKPDRVDRVFKISRMMSLDQKLVKRTFKLIDKSMRRSREGTGTLLRLAFCD</sequence>
<evidence type="ECO:0000256" key="1">
    <source>
        <dbReference type="ARBA" id="ARBA00001946"/>
    </source>
</evidence>
<comment type="subcellular location">
    <subcellularLocation>
        <location evidence="14">Cell membrane</location>
    </subcellularLocation>
</comment>
<keyword evidence="14" id="KW-0472">Membrane</keyword>
<keyword evidence="14" id="KW-1003">Cell membrane</keyword>
<evidence type="ECO:0000313" key="16">
    <source>
        <dbReference type="Proteomes" id="UP000019116"/>
    </source>
</evidence>
<keyword evidence="16" id="KW-1185">Reference proteome</keyword>
<keyword evidence="5 12" id="KW-0547">Nucleotide-binding</keyword>
<evidence type="ECO:0000256" key="10">
    <source>
        <dbReference type="ARBA" id="ARBA00023224"/>
    </source>
</evidence>
<dbReference type="SMART" id="SM00275">
    <property type="entry name" value="G_alpha"/>
    <property type="match status" value="1"/>
</dbReference>
<comment type="similarity">
    <text evidence="2 14">Belongs to the G-alpha family.</text>
</comment>
<evidence type="ECO:0000256" key="13">
    <source>
        <dbReference type="PIRSR" id="PIRSR601019-2"/>
    </source>
</evidence>
<dbReference type="AlphaFoldDB" id="A0A3B6U751"/>
<keyword evidence="4 13" id="KW-0479">Metal-binding</keyword>
<dbReference type="Gene3D" id="3.40.50.300">
    <property type="entry name" value="P-loop containing nucleotide triphosphate hydrolases"/>
    <property type="match status" value="1"/>
</dbReference>
<evidence type="ECO:0000256" key="2">
    <source>
        <dbReference type="ARBA" id="ARBA00005804"/>
    </source>
</evidence>
<evidence type="ECO:0000256" key="7">
    <source>
        <dbReference type="ARBA" id="ARBA00022842"/>
    </source>
</evidence>
<reference evidence="15" key="2">
    <citation type="submission" date="2018-10" db="UniProtKB">
        <authorList>
            <consortium name="EnsemblPlants"/>
        </authorList>
    </citation>
    <scope>IDENTIFICATION</scope>
</reference>
<keyword evidence="9 14" id="KW-0564">Palmitate</keyword>
<dbReference type="GO" id="GO:0005737">
    <property type="term" value="C:cytoplasm"/>
    <property type="evidence" value="ECO:0000318"/>
    <property type="project" value="GO_Central"/>
</dbReference>
<dbReference type="PRINTS" id="PR00318">
    <property type="entry name" value="GPROTEINA"/>
</dbReference>
<dbReference type="OrthoDB" id="5817230at2759"/>
<dbReference type="Gramene" id="TraesCAD_scaffold_021426_01G000100.1">
    <property type="protein sequence ID" value="TraesCAD_scaffold_021426_01G000100.1"/>
    <property type="gene ID" value="TraesCAD_scaffold_021426_01G000100"/>
</dbReference>
<evidence type="ECO:0000256" key="12">
    <source>
        <dbReference type="PIRSR" id="PIRSR601019-1"/>
    </source>
</evidence>
<evidence type="ECO:0000256" key="14">
    <source>
        <dbReference type="RuleBase" id="RU368109"/>
    </source>
</evidence>
<keyword evidence="10 14" id="KW-0807">Transducer</keyword>
<dbReference type="GO" id="GO:0031683">
    <property type="term" value="F:G-protein beta/gamma-subunit complex binding"/>
    <property type="evidence" value="ECO:0000318"/>
    <property type="project" value="GO_Central"/>
</dbReference>
<dbReference type="PRINTS" id="PR01242">
    <property type="entry name" value="GPROTEINAPLT"/>
</dbReference>
<dbReference type="Gramene" id="TraesROB_scaffold_019277_01G000500.1">
    <property type="protein sequence ID" value="TraesROB_scaffold_019277_01G000500.1"/>
    <property type="gene ID" value="TraesROB_scaffold_019277_01G000500"/>
</dbReference>
<dbReference type="SUPFAM" id="SSF47895">
    <property type="entry name" value="Transducin (alpha subunit), insertion domain"/>
    <property type="match status" value="1"/>
</dbReference>
<keyword evidence="11 14" id="KW-0449">Lipoprotein</keyword>
<dbReference type="Pfam" id="PF00503">
    <property type="entry name" value="G-alpha"/>
    <property type="match status" value="1"/>
</dbReference>
<dbReference type="GO" id="GO:0001664">
    <property type="term" value="F:G protein-coupled receptor binding"/>
    <property type="evidence" value="ECO:0000318"/>
    <property type="project" value="GO_Central"/>
</dbReference>
<comment type="domain">
    <text evidence="14">The helical domain is required for self-activation.</text>
</comment>
<dbReference type="EnsemblPlants" id="TraesCSU02G146500.1">
    <property type="protein sequence ID" value="TraesCSU02G146500.1"/>
    <property type="gene ID" value="TraesCSU02G146500"/>
</dbReference>
<keyword evidence="8 12" id="KW-0342">GTP-binding</keyword>
<dbReference type="GO" id="GO:0046872">
    <property type="term" value="F:metal ion binding"/>
    <property type="evidence" value="ECO:0007669"/>
    <property type="project" value="UniProtKB-UniRule"/>
</dbReference>
<feature type="binding site" evidence="12">
    <location>
        <begin position="269"/>
        <end position="272"/>
    </location>
    <ligand>
        <name>GTP</name>
        <dbReference type="ChEBI" id="CHEBI:37565"/>
    </ligand>
</feature>
<reference evidence="15" key="1">
    <citation type="submission" date="2018-08" db="EMBL/GenBank/DDBJ databases">
        <authorList>
            <person name="Rossello M."/>
        </authorList>
    </citation>
    <scope>NUCLEOTIDE SEQUENCE [LARGE SCALE GENOMIC DNA]</scope>
    <source>
        <strain evidence="15">cv. Chinese Spring</strain>
    </source>
</reference>
<comment type="function">
    <text evidence="14">Guanine nucleotide-binding proteins (G proteins) are involved as modulators or transducers in various transmembrane signaling systems.</text>
</comment>
<evidence type="ECO:0000256" key="4">
    <source>
        <dbReference type="ARBA" id="ARBA00022723"/>
    </source>
</evidence>
<dbReference type="OMA" id="DHEPMAP"/>
<protein>
    <recommendedName>
        <fullName evidence="14">Guanine nucleotide-binding protein alpha subunit</fullName>
        <shortName evidence="14">GP-alpha</shortName>
    </recommendedName>
</protein>
<feature type="binding site" evidence="13">
    <location>
        <position position="174"/>
    </location>
    <ligand>
        <name>Mg(2+)</name>
        <dbReference type="ChEBI" id="CHEBI:18420"/>
    </ligand>
</feature>
<dbReference type="CDD" id="cd00066">
    <property type="entry name" value="G-alpha"/>
    <property type="match status" value="1"/>
</dbReference>
<dbReference type="GO" id="GO:0003924">
    <property type="term" value="F:GTPase activity"/>
    <property type="evidence" value="ECO:0000318"/>
    <property type="project" value="GO_Central"/>
</dbReference>
<evidence type="ECO:0000313" key="15">
    <source>
        <dbReference type="EnsemblPlants" id="TraesCSU02G146500.1"/>
    </source>
</evidence>
<evidence type="ECO:0000256" key="5">
    <source>
        <dbReference type="ARBA" id="ARBA00022741"/>
    </source>
</evidence>
<feature type="binding site" evidence="12">
    <location>
        <begin position="168"/>
        <end position="174"/>
    </location>
    <ligand>
        <name>GTP</name>
        <dbReference type="ChEBI" id="CHEBI:37565"/>
    </ligand>
</feature>
<keyword evidence="3 14" id="KW-0519">Myristate</keyword>
<evidence type="ECO:0000256" key="8">
    <source>
        <dbReference type="ARBA" id="ARBA00023134"/>
    </source>
</evidence>
<dbReference type="Proteomes" id="UP000019116">
    <property type="component" value="Chromosome Un"/>
</dbReference>
<dbReference type="Gene3D" id="1.10.400.10">
    <property type="entry name" value="GI Alpha 1, domain 2-like"/>
    <property type="match status" value="1"/>
</dbReference>
<comment type="cofactor">
    <cofactor evidence="1">
        <name>Mg(2+)</name>
        <dbReference type="ChEBI" id="CHEBI:18420"/>
    </cofactor>
</comment>
<dbReference type="FunFam" id="3.40.50.300:FF:000733">
    <property type="entry name" value="Guanine nucleotide-binding protein alpha-1 subunit"/>
    <property type="match status" value="1"/>
</dbReference>
<dbReference type="GO" id="GO:0007188">
    <property type="term" value="P:adenylate cyclase-modulating G protein-coupled receptor signaling pathway"/>
    <property type="evidence" value="ECO:0000318"/>
    <property type="project" value="GO_Central"/>
</dbReference>
<name>A0A3B6U751_WHEAT</name>
<dbReference type="GO" id="GO:0005525">
    <property type="term" value="F:GTP binding"/>
    <property type="evidence" value="ECO:0007669"/>
    <property type="project" value="UniProtKB-UniRule"/>
</dbReference>
<keyword evidence="6" id="KW-0378">Hydrolase</keyword>
<dbReference type="SUPFAM" id="SSF52540">
    <property type="entry name" value="P-loop containing nucleoside triphosphate hydrolases"/>
    <property type="match status" value="1"/>
</dbReference>
<dbReference type="PANTHER" id="PTHR10218:SF302">
    <property type="entry name" value="GUANINE NUCLEOTIDE-BINDING PROTEIN ALPHA-5 SUBUNIT"/>
    <property type="match status" value="1"/>
</dbReference>
<dbReference type="PANTHER" id="PTHR10218">
    <property type="entry name" value="GTP-BINDING PROTEIN ALPHA SUBUNIT"/>
    <property type="match status" value="1"/>
</dbReference>
<dbReference type="STRING" id="4565.A0A3B6U751"/>
<dbReference type="GO" id="GO:0005834">
    <property type="term" value="C:heterotrimeric G-protein complex"/>
    <property type="evidence" value="ECO:0000318"/>
    <property type="project" value="GO_Central"/>
</dbReference>